<dbReference type="Pfam" id="PF00637">
    <property type="entry name" value="Clathrin"/>
    <property type="match status" value="1"/>
</dbReference>
<feature type="repeat" description="CHCR" evidence="1">
    <location>
        <begin position="565"/>
        <end position="707"/>
    </location>
</feature>
<dbReference type="PANTHER" id="PTHR10292">
    <property type="entry name" value="CLATHRIN HEAVY CHAIN RELATED"/>
    <property type="match status" value="1"/>
</dbReference>
<dbReference type="AlphaFoldDB" id="A0A8T1WK84"/>
<gene>
    <name evidence="2" type="ORF">PHYPSEUDO_000761</name>
</gene>
<dbReference type="Pfam" id="PF13838">
    <property type="entry name" value="Clathrin_H_link"/>
    <property type="match status" value="1"/>
</dbReference>
<organism evidence="2 3">
    <name type="scientific">Phytophthora pseudosyringae</name>
    <dbReference type="NCBI Taxonomy" id="221518"/>
    <lineage>
        <taxon>Eukaryota</taxon>
        <taxon>Sar</taxon>
        <taxon>Stramenopiles</taxon>
        <taxon>Oomycota</taxon>
        <taxon>Peronosporomycetes</taxon>
        <taxon>Peronosporales</taxon>
        <taxon>Peronosporaceae</taxon>
        <taxon>Phytophthora</taxon>
    </lineage>
</organism>
<dbReference type="GO" id="GO:0071439">
    <property type="term" value="C:clathrin complex"/>
    <property type="evidence" value="ECO:0007669"/>
    <property type="project" value="TreeGrafter"/>
</dbReference>
<dbReference type="PROSITE" id="PS50236">
    <property type="entry name" value="CHCR"/>
    <property type="match status" value="1"/>
</dbReference>
<dbReference type="GO" id="GO:0032051">
    <property type="term" value="F:clathrin light chain binding"/>
    <property type="evidence" value="ECO:0007669"/>
    <property type="project" value="TreeGrafter"/>
</dbReference>
<evidence type="ECO:0008006" key="4">
    <source>
        <dbReference type="Google" id="ProtNLM"/>
    </source>
</evidence>
<sequence>MAQELPITVEQVLNLGAVGVSLDHVKVGTATMESDKFVCVCEQGSLAIVDLWAGNTMQRHPISADAAVINPVSPIIALRTENRLQIFNTELRTKMKSHLMSEAVVFWRWISAETIALVTASAVFHWSLDGDSPPILVFYRSASLGAGAQIVCYEASVDNQWLLLVGITQGQGGRTVGNMQLYSMEKKVSQVLQGYTGAFAQVKPPGRTDDAQILVYAGIKGDGHPLQLFIMEVGRDQDALVFHLPPQPVPFAADAQSDLPVSMLVSPIEDIVYMITQMGYLFVFDVHSGKLVHRARMMQDTPFVTCLASKSKGVLGITRHGQLLHFAINKTQLVPYVLNTLQDSPLILALATRMDLQGADELYLAEFSRLAGMHDIPGAARLAAVSPQGLLRTPQTIERFHEMPAQLDQPQPLLQYFSVLLDQGTLKAFESVELARVVLLQGRGKMLQKWLVEDKLECSEELGDLLAPFDPMMAMSVYLRAEVPEKVATCFMQSVVKESKLQDLRPLIRLCDRYNCVDELTQYMYSNNMMRYIEVFVTKVSPEKAPAVVGKLLDLDCNEDGIKNLLKQITDCPVAELCEQLEKRNRLPLLQLWLEKRVAKGDKEAPAHSALGKIYITLNKDPQQFLTTNRFYDSKVVGTFCEGVDPYLAFLVYKRAGRECDDDLIRVAMENGLFKDLARCLVDRQDLDMWGKVLMKQEEDEDPGRRALIDQVIQTAIPESTKPAQVSTTVHAFMNAQLSTELVEQNVSCVGMNRCFAFF</sequence>
<comment type="caution">
    <text evidence="2">The sequence shown here is derived from an EMBL/GenBank/DDBJ whole genome shotgun (WGS) entry which is preliminary data.</text>
</comment>
<dbReference type="PANTHER" id="PTHR10292:SF1">
    <property type="entry name" value="CLATHRIN HEAVY CHAIN"/>
    <property type="match status" value="1"/>
</dbReference>
<accession>A0A8T1WK84</accession>
<dbReference type="EMBL" id="JAGDFM010000011">
    <property type="protein sequence ID" value="KAG7392353.1"/>
    <property type="molecule type" value="Genomic_DNA"/>
</dbReference>
<dbReference type="InterPro" id="IPR000547">
    <property type="entry name" value="Clathrin_H-chain/VPS_repeat"/>
</dbReference>
<dbReference type="InterPro" id="IPR055358">
    <property type="entry name" value="CHCR"/>
</dbReference>
<name>A0A8T1WK84_9STRA</name>
<dbReference type="FunFam" id="2.130.10.110:FF:000008">
    <property type="entry name" value="Clathrin heavy chain"/>
    <property type="match status" value="1"/>
</dbReference>
<proteinExistence type="predicted"/>
<dbReference type="GO" id="GO:0006898">
    <property type="term" value="P:receptor-mediated endocytosis"/>
    <property type="evidence" value="ECO:0007669"/>
    <property type="project" value="TreeGrafter"/>
</dbReference>
<evidence type="ECO:0000313" key="2">
    <source>
        <dbReference type="EMBL" id="KAG7392353.1"/>
    </source>
</evidence>
<dbReference type="OrthoDB" id="93868at2759"/>
<evidence type="ECO:0000256" key="1">
    <source>
        <dbReference type="PROSITE-ProRule" id="PRU01006"/>
    </source>
</evidence>
<reference evidence="2" key="1">
    <citation type="submission" date="2021-02" db="EMBL/GenBank/DDBJ databases">
        <authorList>
            <person name="Palmer J.M."/>
        </authorList>
    </citation>
    <scope>NUCLEOTIDE SEQUENCE</scope>
    <source>
        <strain evidence="2">SCRP734</strain>
    </source>
</reference>
<dbReference type="Proteomes" id="UP000694044">
    <property type="component" value="Unassembled WGS sequence"/>
</dbReference>
<protein>
    <recommendedName>
        <fullName evidence="4">Clathrin heavy chain</fullName>
    </recommendedName>
</protein>
<evidence type="ECO:0000313" key="3">
    <source>
        <dbReference type="Proteomes" id="UP000694044"/>
    </source>
</evidence>
<dbReference type="GO" id="GO:0006886">
    <property type="term" value="P:intracellular protein transport"/>
    <property type="evidence" value="ECO:0007669"/>
    <property type="project" value="UniProtKB-UniRule"/>
</dbReference>
<keyword evidence="3" id="KW-1185">Reference proteome</keyword>
<dbReference type="SMART" id="SM00299">
    <property type="entry name" value="CLH"/>
    <property type="match status" value="1"/>
</dbReference>